<dbReference type="EMBL" id="JBHSYQ010000003">
    <property type="protein sequence ID" value="MFC6996286.1"/>
    <property type="molecule type" value="Genomic_DNA"/>
</dbReference>
<gene>
    <name evidence="2" type="ORF">ACFQHR_01560</name>
</gene>
<sequence>MFFKKITIALLAVSIGGTLLSSCKVADMHQDAALAKTASEVPVVGRKALRPNKDFQLGAYAVTNIRRSWTRTSGFSFFQVEGSRKSQRYEFVLRDSAGLETYVTAEAGVSSQSIPLGKVFSIELGGENREVFVSSIQAGSSGAWQLITKDPGNDILFKDFSGVLQNGATQIRVEPVYQYQNSYRGSSTEILGYEFKSGVELLGAVQVSGRGKLWLKNELTSEQRKVLSAASASLLLYRKLNQQNGAEPQNPKVKLPISLF</sequence>
<evidence type="ECO:0000256" key="1">
    <source>
        <dbReference type="SAM" id="SignalP"/>
    </source>
</evidence>
<accession>A0ABW2DHR0</accession>
<feature type="chain" id="PRO_5046400175" description="Lipoprotein" evidence="1">
    <location>
        <begin position="27"/>
        <end position="260"/>
    </location>
</feature>
<evidence type="ECO:0008006" key="4">
    <source>
        <dbReference type="Google" id="ProtNLM"/>
    </source>
</evidence>
<keyword evidence="1" id="KW-0732">Signal</keyword>
<reference evidence="3" key="1">
    <citation type="journal article" date="2019" name="Int. J. Syst. Evol. Microbiol.">
        <title>The Global Catalogue of Microorganisms (GCM) 10K type strain sequencing project: providing services to taxonomists for standard genome sequencing and annotation.</title>
        <authorList>
            <consortium name="The Broad Institute Genomics Platform"/>
            <consortium name="The Broad Institute Genome Sequencing Center for Infectious Disease"/>
            <person name="Wu L."/>
            <person name="Ma J."/>
        </authorList>
    </citation>
    <scope>NUCLEOTIDE SEQUENCE [LARGE SCALE GENOMIC DNA]</scope>
    <source>
        <strain evidence="3">CGMCC 4.7393</strain>
    </source>
</reference>
<organism evidence="2 3">
    <name type="scientific">Rufibacter roseus</name>
    <dbReference type="NCBI Taxonomy" id="1567108"/>
    <lineage>
        <taxon>Bacteria</taxon>
        <taxon>Pseudomonadati</taxon>
        <taxon>Bacteroidota</taxon>
        <taxon>Cytophagia</taxon>
        <taxon>Cytophagales</taxon>
        <taxon>Hymenobacteraceae</taxon>
        <taxon>Rufibacter</taxon>
    </lineage>
</organism>
<name>A0ABW2DHR0_9BACT</name>
<evidence type="ECO:0000313" key="2">
    <source>
        <dbReference type="EMBL" id="MFC6996286.1"/>
    </source>
</evidence>
<protein>
    <recommendedName>
        <fullName evidence="4">Lipoprotein</fullName>
    </recommendedName>
</protein>
<feature type="signal peptide" evidence="1">
    <location>
        <begin position="1"/>
        <end position="26"/>
    </location>
</feature>
<evidence type="ECO:0000313" key="3">
    <source>
        <dbReference type="Proteomes" id="UP001596405"/>
    </source>
</evidence>
<dbReference type="PROSITE" id="PS51257">
    <property type="entry name" value="PROKAR_LIPOPROTEIN"/>
    <property type="match status" value="1"/>
</dbReference>
<dbReference type="RefSeq" id="WP_066619970.1">
    <property type="nucleotide sequence ID" value="NZ_JBHSYQ010000003.1"/>
</dbReference>
<dbReference type="Proteomes" id="UP001596405">
    <property type="component" value="Unassembled WGS sequence"/>
</dbReference>
<keyword evidence="3" id="KW-1185">Reference proteome</keyword>
<comment type="caution">
    <text evidence="2">The sequence shown here is derived from an EMBL/GenBank/DDBJ whole genome shotgun (WGS) entry which is preliminary data.</text>
</comment>
<proteinExistence type="predicted"/>